<dbReference type="AlphaFoldDB" id="W4LJ07"/>
<reference evidence="1 2" key="1">
    <citation type="journal article" date="2014" name="Nature">
        <title>An environmental bacterial taxon with a large and distinct metabolic repertoire.</title>
        <authorList>
            <person name="Wilson M.C."/>
            <person name="Mori T."/>
            <person name="Ruckert C."/>
            <person name="Uria A.R."/>
            <person name="Helf M.J."/>
            <person name="Takada K."/>
            <person name="Gernert C."/>
            <person name="Steffens U.A."/>
            <person name="Heycke N."/>
            <person name="Schmitt S."/>
            <person name="Rinke C."/>
            <person name="Helfrich E.J."/>
            <person name="Brachmann A.O."/>
            <person name="Gurgui C."/>
            <person name="Wakimoto T."/>
            <person name="Kracht M."/>
            <person name="Crusemann M."/>
            <person name="Hentschel U."/>
            <person name="Abe I."/>
            <person name="Matsunaga S."/>
            <person name="Kalinowski J."/>
            <person name="Takeyama H."/>
            <person name="Piel J."/>
        </authorList>
    </citation>
    <scope>NUCLEOTIDE SEQUENCE [LARGE SCALE GENOMIC DNA]</scope>
    <source>
        <strain evidence="2">TSY1</strain>
    </source>
</reference>
<evidence type="ECO:0000313" key="1">
    <source>
        <dbReference type="EMBL" id="ETW97884.1"/>
    </source>
</evidence>
<keyword evidence="2" id="KW-1185">Reference proteome</keyword>
<accession>W4LJ07</accession>
<sequence length="33" mass="3798">MGGLTWDGLLRIELFPDMMQFMAAEILVEQLDL</sequence>
<comment type="caution">
    <text evidence="1">The sequence shown here is derived from an EMBL/GenBank/DDBJ whole genome shotgun (WGS) entry which is preliminary data.</text>
</comment>
<organism evidence="1 2">
    <name type="scientific">Entotheonella factor</name>
    <dbReference type="NCBI Taxonomy" id="1429438"/>
    <lineage>
        <taxon>Bacteria</taxon>
        <taxon>Pseudomonadati</taxon>
        <taxon>Nitrospinota/Tectimicrobiota group</taxon>
        <taxon>Candidatus Tectimicrobiota</taxon>
        <taxon>Candidatus Entotheonellia</taxon>
        <taxon>Candidatus Entotheonellales</taxon>
        <taxon>Candidatus Entotheonellaceae</taxon>
        <taxon>Candidatus Entotheonella</taxon>
    </lineage>
</organism>
<protein>
    <submittedName>
        <fullName evidence="1">Uncharacterized protein</fullName>
    </submittedName>
</protein>
<dbReference type="Proteomes" id="UP000019141">
    <property type="component" value="Unassembled WGS sequence"/>
</dbReference>
<evidence type="ECO:0000313" key="2">
    <source>
        <dbReference type="Proteomes" id="UP000019141"/>
    </source>
</evidence>
<proteinExistence type="predicted"/>
<dbReference type="HOGENOM" id="CLU_3381122_0_0_7"/>
<name>W4LJ07_ENTF1</name>
<dbReference type="EMBL" id="AZHW01000608">
    <property type="protein sequence ID" value="ETW97884.1"/>
    <property type="molecule type" value="Genomic_DNA"/>
</dbReference>
<gene>
    <name evidence="1" type="ORF">ETSY1_21005</name>
</gene>